<keyword evidence="2" id="KW-1133">Transmembrane helix</keyword>
<dbReference type="HOGENOM" id="CLU_1951719_0_0_1"/>
<feature type="compositionally biased region" description="Acidic residues" evidence="1">
    <location>
        <begin position="39"/>
        <end position="56"/>
    </location>
</feature>
<keyword evidence="4" id="KW-1185">Reference proteome</keyword>
<proteinExistence type="predicted"/>
<protein>
    <submittedName>
        <fullName evidence="3">Predicted protein</fullName>
    </submittedName>
</protein>
<name>D7M671_ARALL</name>
<accession>D7M671</accession>
<dbReference type="EMBL" id="GL348718">
    <property type="protein sequence ID" value="EFH50648.1"/>
    <property type="molecule type" value="Genomic_DNA"/>
</dbReference>
<dbReference type="AlphaFoldDB" id="D7M671"/>
<sequence>MAGKVLSSAPFNAPPMIVQDNFYSEEPIIGNPNDSGGSDGEDNVDVEEEDEDDDIDRNECDIGMNKEAGHTFGAGGIEQVKQMGQSFVSAICICLFSFAYEAIFRCVLLESLLHMFTTSLRRIDNPKSQ</sequence>
<organism evidence="4">
    <name type="scientific">Arabidopsis lyrata subsp. lyrata</name>
    <name type="common">Lyre-leaved rock-cress</name>
    <dbReference type="NCBI Taxonomy" id="81972"/>
    <lineage>
        <taxon>Eukaryota</taxon>
        <taxon>Viridiplantae</taxon>
        <taxon>Streptophyta</taxon>
        <taxon>Embryophyta</taxon>
        <taxon>Tracheophyta</taxon>
        <taxon>Spermatophyta</taxon>
        <taxon>Magnoliopsida</taxon>
        <taxon>eudicotyledons</taxon>
        <taxon>Gunneridae</taxon>
        <taxon>Pentapetalae</taxon>
        <taxon>rosids</taxon>
        <taxon>malvids</taxon>
        <taxon>Brassicales</taxon>
        <taxon>Brassicaceae</taxon>
        <taxon>Camelineae</taxon>
        <taxon>Arabidopsis</taxon>
    </lineage>
</organism>
<gene>
    <name evidence="3" type="ORF">ARALYDRAFT_910865</name>
</gene>
<evidence type="ECO:0000313" key="3">
    <source>
        <dbReference type="EMBL" id="EFH50648.1"/>
    </source>
</evidence>
<dbReference type="Proteomes" id="UP000008694">
    <property type="component" value="Unassembled WGS sequence"/>
</dbReference>
<evidence type="ECO:0000256" key="1">
    <source>
        <dbReference type="SAM" id="MobiDB-lite"/>
    </source>
</evidence>
<keyword evidence="2" id="KW-0812">Transmembrane</keyword>
<dbReference type="Gramene" id="scaffold_602922.1">
    <property type="protein sequence ID" value="scaffold_602922.1"/>
    <property type="gene ID" value="scaffold_602922.1"/>
</dbReference>
<evidence type="ECO:0000313" key="4">
    <source>
        <dbReference type="Proteomes" id="UP000008694"/>
    </source>
</evidence>
<evidence type="ECO:0000256" key="2">
    <source>
        <dbReference type="SAM" id="Phobius"/>
    </source>
</evidence>
<reference evidence="4" key="1">
    <citation type="journal article" date="2011" name="Nat. Genet.">
        <title>The Arabidopsis lyrata genome sequence and the basis of rapid genome size change.</title>
        <authorList>
            <person name="Hu T.T."/>
            <person name="Pattyn P."/>
            <person name="Bakker E.G."/>
            <person name="Cao J."/>
            <person name="Cheng J.-F."/>
            <person name="Clark R.M."/>
            <person name="Fahlgren N."/>
            <person name="Fawcett J.A."/>
            <person name="Grimwood J."/>
            <person name="Gundlach H."/>
            <person name="Haberer G."/>
            <person name="Hollister J.D."/>
            <person name="Ossowski S."/>
            <person name="Ottilar R.P."/>
            <person name="Salamov A.A."/>
            <person name="Schneeberger K."/>
            <person name="Spannagl M."/>
            <person name="Wang X."/>
            <person name="Yang L."/>
            <person name="Nasrallah M.E."/>
            <person name="Bergelson J."/>
            <person name="Carrington J.C."/>
            <person name="Gaut B.S."/>
            <person name="Schmutz J."/>
            <person name="Mayer K.F.X."/>
            <person name="Van de Peer Y."/>
            <person name="Grigoriev I.V."/>
            <person name="Nordborg M."/>
            <person name="Weigel D."/>
            <person name="Guo Y.-L."/>
        </authorList>
    </citation>
    <scope>NUCLEOTIDE SEQUENCE [LARGE SCALE GENOMIC DNA]</scope>
    <source>
        <strain evidence="4">cv. MN47</strain>
    </source>
</reference>
<keyword evidence="2" id="KW-0472">Membrane</keyword>
<feature type="region of interest" description="Disordered" evidence="1">
    <location>
        <begin position="24"/>
        <end position="58"/>
    </location>
</feature>
<feature type="transmembrane region" description="Helical" evidence="2">
    <location>
        <begin position="87"/>
        <end position="113"/>
    </location>
</feature>